<protein>
    <submittedName>
        <fullName evidence="4">Uncharacterized protein</fullName>
    </submittedName>
</protein>
<evidence type="ECO:0000256" key="2">
    <source>
        <dbReference type="SAM" id="Phobius"/>
    </source>
</evidence>
<dbReference type="GeneID" id="67146847"/>
<keyword evidence="2" id="KW-1133">Transmembrane helix</keyword>
<geneLocation type="mitochondrion" evidence="4"/>
<reference evidence="4" key="1">
    <citation type="journal article" date="2019" name="Mitochondrial DNA Part B Resour">
        <title>The complete mitochondrial genome of Cochliobolus miyabeanus (Dothideomycetes, Pleosporaceae) causing brown spot disease of rice.</title>
        <authorList>
            <person name="Deng G."/>
            <person name="Zou Q."/>
            <person name="Chen Y."/>
            <person name="Wang L."/>
            <person name="Huang G."/>
            <person name="Cui Y."/>
            <person name="Ding M."/>
            <person name="Wang Y."/>
        </authorList>
    </citation>
    <scope>NUCLEOTIDE SEQUENCE</scope>
</reference>
<feature type="transmembrane region" description="Helical" evidence="2">
    <location>
        <begin position="27"/>
        <end position="51"/>
    </location>
</feature>
<feature type="signal peptide" evidence="3">
    <location>
        <begin position="1"/>
        <end position="20"/>
    </location>
</feature>
<feature type="transmembrane region" description="Helical" evidence="2">
    <location>
        <begin position="212"/>
        <end position="232"/>
    </location>
</feature>
<keyword evidence="2" id="KW-0472">Membrane</keyword>
<dbReference type="EMBL" id="MN148434">
    <property type="protein sequence ID" value="QQV68603.1"/>
    <property type="molecule type" value="Genomic_DNA"/>
</dbReference>
<feature type="transmembrane region" description="Helical" evidence="2">
    <location>
        <begin position="292"/>
        <end position="311"/>
    </location>
</feature>
<feature type="transmembrane region" description="Helical" evidence="2">
    <location>
        <begin position="71"/>
        <end position="90"/>
    </location>
</feature>
<feature type="transmembrane region" description="Helical" evidence="2">
    <location>
        <begin position="253"/>
        <end position="280"/>
    </location>
</feature>
<keyword evidence="2" id="KW-0812">Transmembrane</keyword>
<sequence>MLIMLLNSLILLLLSNAITSRRDKSILYSRATITVLLISAFIAYDNLYFLFLAKGVGIFGGLFHVTATTNFFHLFIFLITSVILLLTSFYPRKVWLKEYSSPGRLLFTKLIYYGTLLLNKMREQFKIVEYLFFTKLFLVSIVIISLLFIPLSFDWSIPHFFILLLLTFSAVITLTLWHIQNDYYYTGDLLAVFSGNYIGLVDKTISDSIFNDTFICINIIIGLNMIIIGLLNNRKTLSIKDKFLLIIKNKEQFLIIALTMFLAIFILNVLLFSLGLGIIVDTSSLTLFLYTFFPKVISVRLILIFFICSITKEFILDNVSLSLSSLIFMMVLGSVNYYYVLPYFIMFLGLTNISNLLSRIYFADCWAIKANSSQNLADGWAFKTNSCQSLAEGIYNIITKFPIIGRFFHSFTSNYYNYYISSTFRSSCCEMFKNISSPFRSSCSDIIKNKMNIYPLTKISKFTRIDIARIVENKVELFYKGDISSLEVRLKNYNLYLRDLISSFVSSYSNLTCKINLTCADQIVTINTTFKNGHLEEFNLNRIHLNFVNEVDKKSAFNIKFLNSLLDTQCSKDLLDLSPKKTNSFDLCPKNIDSFYDPSADRTRELLHLTDPMKNGYDLQVFMQKGFPNYDYNIQQGESSRQSLHSSNLNRGIKRPLDSENLDIGGSRDISTNYPCLDIRMIKLQDKDYLFLDFDPYKLDSERDAYLEEICTIGRSVLMEHYSKLGEGKSAVRSIVDRVEFEDISISENIHGGYIKLYKAFYQKNLDIIKSHEVEPENIHPFSKLYLEGNLDYPESDYSEDDSSDDGDNLDNSNLDDGDNSNNYVSLGDSKQKGKEVLKWFTSEQINDLINRLRSKQLVFFSKRHTDSSIKCNLQDIGLTFFKGTFLFKNGENAEDEITNMFNVLIKVKPDLFSKVTNDIIKVSINTLCSRLKELTQSSVNELTEENLTILSKELKSRIHNFFRVRGFDIGIVTCEFRETQIKNIKGIIVEGSNLVENDFTKLLTILIEKKPEFFTKKATKVNLSKTGLIPLYNRISNLIQKPITKDQVAFLINGLESRKNNLLEHRRSTGNTSELCVLTDLFFTRNSILLDKDAVLVEYELTGLLENLRREKHHLFVKRCNIDLLIIQLRLLYHELI</sequence>
<evidence type="ECO:0000256" key="1">
    <source>
        <dbReference type="SAM" id="MobiDB-lite"/>
    </source>
</evidence>
<evidence type="ECO:0000256" key="3">
    <source>
        <dbReference type="SAM" id="SignalP"/>
    </source>
</evidence>
<feature type="transmembrane region" description="Helical" evidence="2">
    <location>
        <begin position="183"/>
        <end position="200"/>
    </location>
</feature>
<dbReference type="AlphaFoldDB" id="A0A7U0IUY7"/>
<feature type="region of interest" description="Disordered" evidence="1">
    <location>
        <begin position="795"/>
        <end position="828"/>
    </location>
</feature>
<feature type="transmembrane region" description="Helical" evidence="2">
    <location>
        <begin position="130"/>
        <end position="151"/>
    </location>
</feature>
<dbReference type="RefSeq" id="YP_010148180.1">
    <property type="nucleotide sequence ID" value="NC_057095.1"/>
</dbReference>
<gene>
    <name evidence="4" type="primary">ORF1138</name>
</gene>
<keyword evidence="4" id="KW-0496">Mitochondrion</keyword>
<feature type="chain" id="PRO_5031445696" evidence="3">
    <location>
        <begin position="21"/>
        <end position="1138"/>
    </location>
</feature>
<proteinExistence type="predicted"/>
<name>A0A7U0IUY7_COCMI</name>
<accession>A0A7U0IUY7</accession>
<feature type="transmembrane region" description="Helical" evidence="2">
    <location>
        <begin position="157"/>
        <end position="176"/>
    </location>
</feature>
<feature type="transmembrane region" description="Helical" evidence="2">
    <location>
        <begin position="323"/>
        <end position="350"/>
    </location>
</feature>
<keyword evidence="3" id="KW-0732">Signal</keyword>
<feature type="compositionally biased region" description="Acidic residues" evidence="1">
    <location>
        <begin position="795"/>
        <end position="819"/>
    </location>
</feature>
<organism evidence="4">
    <name type="scientific">Cochliobolus miyabeanus</name>
    <name type="common">Brown spot disease fungus</name>
    <name type="synonym">Bipolaris oryzae</name>
    <dbReference type="NCBI Taxonomy" id="101162"/>
    <lineage>
        <taxon>Eukaryota</taxon>
        <taxon>Fungi</taxon>
        <taxon>Dikarya</taxon>
        <taxon>Ascomycota</taxon>
        <taxon>Pezizomycotina</taxon>
        <taxon>Dothideomycetes</taxon>
        <taxon>Pleosporomycetidae</taxon>
        <taxon>Pleosporales</taxon>
        <taxon>Pleosporineae</taxon>
        <taxon>Pleosporaceae</taxon>
        <taxon>Bipolaris</taxon>
    </lineage>
</organism>
<evidence type="ECO:0000313" key="4">
    <source>
        <dbReference type="EMBL" id="QQV68603.1"/>
    </source>
</evidence>